<proteinExistence type="predicted"/>
<protein>
    <submittedName>
        <fullName evidence="1">Uncharacterized protein</fullName>
    </submittedName>
</protein>
<accession>A0A844XYQ7</accession>
<dbReference type="AlphaFoldDB" id="A0A844XYQ7"/>
<comment type="caution">
    <text evidence="1">The sequence shown here is derived from an EMBL/GenBank/DDBJ whole genome shotgun (WGS) entry which is preliminary data.</text>
</comment>
<reference evidence="1 2" key="1">
    <citation type="submission" date="2019-12" db="EMBL/GenBank/DDBJ databases">
        <title>Genomic-based taxomic classification of the family Erythrobacteraceae.</title>
        <authorList>
            <person name="Xu L."/>
        </authorList>
    </citation>
    <scope>NUCLEOTIDE SEQUENCE [LARGE SCALE GENOMIC DNA]</scope>
    <source>
        <strain evidence="1 2">DSM 16225</strain>
    </source>
</reference>
<dbReference type="EMBL" id="WTYF01000004">
    <property type="protein sequence ID" value="MXO50784.1"/>
    <property type="molecule type" value="Genomic_DNA"/>
</dbReference>
<evidence type="ECO:0000313" key="1">
    <source>
        <dbReference type="EMBL" id="MXO50784.1"/>
    </source>
</evidence>
<organism evidence="1 2">
    <name type="scientific">Qipengyuania gaetbuli</name>
    <dbReference type="NCBI Taxonomy" id="266952"/>
    <lineage>
        <taxon>Bacteria</taxon>
        <taxon>Pseudomonadati</taxon>
        <taxon>Pseudomonadota</taxon>
        <taxon>Alphaproteobacteria</taxon>
        <taxon>Sphingomonadales</taxon>
        <taxon>Erythrobacteraceae</taxon>
        <taxon>Qipengyuania</taxon>
    </lineage>
</organism>
<name>A0A844XYQ7_9SPHN</name>
<dbReference type="RefSeq" id="WP_160607352.1">
    <property type="nucleotide sequence ID" value="NZ_WTYF01000004.1"/>
</dbReference>
<evidence type="ECO:0000313" key="2">
    <source>
        <dbReference type="Proteomes" id="UP000444185"/>
    </source>
</evidence>
<dbReference type="Proteomes" id="UP000444185">
    <property type="component" value="Unassembled WGS sequence"/>
</dbReference>
<keyword evidence="2" id="KW-1185">Reference proteome</keyword>
<gene>
    <name evidence="1" type="ORF">GRI42_05625</name>
</gene>
<sequence>MGKDREKQDTPTEVTFGILLGWESAPAGERIALKLQSTDKVVTSASDVHEFRYFLTKEQAVLLGNHLYTLAGQTAPTRKKRGLIEKLMGG</sequence>
<dbReference type="OrthoDB" id="7507855at2"/>